<evidence type="ECO:0000256" key="17">
    <source>
        <dbReference type="RuleBase" id="RU004419"/>
    </source>
</evidence>
<keyword evidence="17" id="KW-0999">Mitochondrion inner membrane</keyword>
<evidence type="ECO:0000256" key="5">
    <source>
        <dbReference type="ARBA" id="ARBA00016612"/>
    </source>
</evidence>
<keyword evidence="14 17" id="KW-0496">Mitochondrion</keyword>
<evidence type="ECO:0000256" key="2">
    <source>
        <dbReference type="ARBA" id="ARBA00004225"/>
    </source>
</evidence>
<keyword evidence="13 17" id="KW-0830">Ubiquinone</keyword>
<evidence type="ECO:0000256" key="6">
    <source>
        <dbReference type="ARBA" id="ARBA00022448"/>
    </source>
</evidence>
<evidence type="ECO:0000256" key="15">
    <source>
        <dbReference type="ARBA" id="ARBA00023136"/>
    </source>
</evidence>
<dbReference type="AlphaFoldDB" id="U3MGP0"/>
<geneLocation type="mitochondrion" evidence="18"/>
<keyword evidence="6 17" id="KW-0813">Transport</keyword>
<dbReference type="GO" id="GO:0030964">
    <property type="term" value="C:NADH dehydrogenase complex"/>
    <property type="evidence" value="ECO:0007669"/>
    <property type="project" value="TreeGrafter"/>
</dbReference>
<dbReference type="PANTHER" id="PTHR11434">
    <property type="entry name" value="NADH-UBIQUINONE OXIDOREDUCTASE SUBUNIT ND4L"/>
    <property type="match status" value="1"/>
</dbReference>
<evidence type="ECO:0000256" key="3">
    <source>
        <dbReference type="ARBA" id="ARBA00010519"/>
    </source>
</evidence>
<dbReference type="EC" id="7.1.1.2" evidence="4 17"/>
<dbReference type="GO" id="GO:0042773">
    <property type="term" value="P:ATP synthesis coupled electron transport"/>
    <property type="evidence" value="ECO:0007669"/>
    <property type="project" value="UniProtKB-UniRule"/>
</dbReference>
<accession>U3MGP0</accession>
<organism evidence="18">
    <name type="scientific">Candida prachuapensis</name>
    <dbReference type="NCBI Taxonomy" id="536035"/>
    <lineage>
        <taxon>Eukaryota</taxon>
        <taxon>Fungi</taxon>
        <taxon>Dikarya</taxon>
        <taxon>Ascomycota</taxon>
        <taxon>Saccharomycotina</taxon>
        <taxon>Pichiomycetes</taxon>
        <taxon>Debaryomycetaceae</taxon>
        <taxon>Candida/Lodderomyces clade</taxon>
        <taxon>Candida</taxon>
    </lineage>
</organism>
<dbReference type="GeneID" id="17046995"/>
<name>U3MGP0_9ASCO</name>
<dbReference type="RefSeq" id="YP_008578733.1">
    <property type="nucleotide sequence ID" value="NC_022435.1"/>
</dbReference>
<evidence type="ECO:0000256" key="7">
    <source>
        <dbReference type="ARBA" id="ARBA00022660"/>
    </source>
</evidence>
<keyword evidence="8 17" id="KW-0812">Transmembrane</keyword>
<dbReference type="PANTHER" id="PTHR11434:SF16">
    <property type="entry name" value="NADH-UBIQUINONE OXIDOREDUCTASE CHAIN 4L"/>
    <property type="match status" value="1"/>
</dbReference>
<evidence type="ECO:0000256" key="11">
    <source>
        <dbReference type="ARBA" id="ARBA00022989"/>
    </source>
</evidence>
<protein>
    <recommendedName>
        <fullName evidence="5 17">NADH-ubiquinone oxidoreductase chain 4L</fullName>
        <ecNumber evidence="4 17">7.1.1.2</ecNumber>
    </recommendedName>
</protein>
<feature type="transmembrane region" description="Helical" evidence="17">
    <location>
        <begin position="48"/>
        <end position="74"/>
    </location>
</feature>
<comment type="subcellular location">
    <subcellularLocation>
        <location evidence="17">Mitochondrion inner membrane</location>
        <topology evidence="17">Multi-pass membrane protein</topology>
    </subcellularLocation>
    <subcellularLocation>
        <location evidence="2">Mitochondrion membrane</location>
        <topology evidence="2">Multi-pass membrane protein</topology>
    </subcellularLocation>
</comment>
<dbReference type="InterPro" id="IPR001133">
    <property type="entry name" value="NADH_UbQ_OxRdtase_chain4L/K"/>
</dbReference>
<gene>
    <name evidence="18" type="primary">nad4L</name>
</gene>
<evidence type="ECO:0000313" key="18">
    <source>
        <dbReference type="EMBL" id="AGW07379.1"/>
    </source>
</evidence>
<keyword evidence="10 17" id="KW-0249">Electron transport</keyword>
<keyword evidence="11 17" id="KW-1133">Transmembrane helix</keyword>
<keyword evidence="12 17" id="KW-0520">NAD</keyword>
<evidence type="ECO:0000256" key="9">
    <source>
        <dbReference type="ARBA" id="ARBA00022967"/>
    </source>
</evidence>
<evidence type="ECO:0000256" key="16">
    <source>
        <dbReference type="ARBA" id="ARBA00049551"/>
    </source>
</evidence>
<dbReference type="GO" id="GO:0005743">
    <property type="term" value="C:mitochondrial inner membrane"/>
    <property type="evidence" value="ECO:0007669"/>
    <property type="project" value="UniProtKB-SubCell"/>
</dbReference>
<evidence type="ECO:0000256" key="4">
    <source>
        <dbReference type="ARBA" id="ARBA00012944"/>
    </source>
</evidence>
<comment type="caution">
    <text evidence="17">Lacks conserved residue(s) required for the propagation of feature annotation.</text>
</comment>
<evidence type="ECO:0000256" key="14">
    <source>
        <dbReference type="ARBA" id="ARBA00023128"/>
    </source>
</evidence>
<sequence length="84" mass="9305">MMAIMSTLLIYYMCSNNTITLTMAIEMTTLTVTLKTIHMGGYYDDVYGTMFAMIMTILAGAESAIGLSLLVAYYRLRGSMGHKI</sequence>
<comment type="function">
    <text evidence="17">Core subunit of the mitochondrial membrane respiratory chain NADH dehydrogenase (Complex I) which catalyzes electron transfer from NADH through the respiratory chain, using ubiquinone as an electron acceptor.</text>
</comment>
<proteinExistence type="inferred from homology"/>
<keyword evidence="7 17" id="KW-0679">Respiratory chain</keyword>
<evidence type="ECO:0000256" key="12">
    <source>
        <dbReference type="ARBA" id="ARBA00023027"/>
    </source>
</evidence>
<dbReference type="InterPro" id="IPR039428">
    <property type="entry name" value="NUOK/Mnh_C1-like"/>
</dbReference>
<dbReference type="EMBL" id="KF214632">
    <property type="protein sequence ID" value="AGW07379.1"/>
    <property type="molecule type" value="Genomic_DNA"/>
</dbReference>
<dbReference type="FunFam" id="1.10.287.3510:FF:000011">
    <property type="entry name" value="NADH-ubiquinone oxidoreductase chain 4L"/>
    <property type="match status" value="1"/>
</dbReference>
<comment type="catalytic activity">
    <reaction evidence="16 17">
        <text>a ubiquinone + NADH + 5 H(+)(in) = a ubiquinol + NAD(+) + 4 H(+)(out)</text>
        <dbReference type="Rhea" id="RHEA:29091"/>
        <dbReference type="Rhea" id="RHEA-COMP:9565"/>
        <dbReference type="Rhea" id="RHEA-COMP:9566"/>
        <dbReference type="ChEBI" id="CHEBI:15378"/>
        <dbReference type="ChEBI" id="CHEBI:16389"/>
        <dbReference type="ChEBI" id="CHEBI:17976"/>
        <dbReference type="ChEBI" id="CHEBI:57540"/>
        <dbReference type="ChEBI" id="CHEBI:57945"/>
        <dbReference type="EC" id="7.1.1.2"/>
    </reaction>
</comment>
<dbReference type="GO" id="GO:0016651">
    <property type="term" value="F:oxidoreductase activity, acting on NAD(P)H"/>
    <property type="evidence" value="ECO:0007669"/>
    <property type="project" value="InterPro"/>
</dbReference>
<comment type="similarity">
    <text evidence="3 17">Belongs to the complex I subunit 4L family.</text>
</comment>
<dbReference type="Gene3D" id="1.10.287.3510">
    <property type="match status" value="1"/>
</dbReference>
<evidence type="ECO:0000256" key="13">
    <source>
        <dbReference type="ARBA" id="ARBA00023075"/>
    </source>
</evidence>
<dbReference type="Pfam" id="PF00420">
    <property type="entry name" value="Oxidored_q2"/>
    <property type="match status" value="1"/>
</dbReference>
<reference evidence="18" key="1">
    <citation type="submission" date="2013-06" db="EMBL/GenBank/DDBJ databases">
        <authorList>
            <person name="Hegedusova E."/>
            <person name="Pfeiffer I."/>
            <person name="Valach M."/>
            <person name="Brejova B."/>
            <person name="Nosek J."/>
        </authorList>
    </citation>
    <scope>NUCLEOTIDE SEQUENCE</scope>
    <source>
        <strain evidence="18">WB15</strain>
    </source>
</reference>
<evidence type="ECO:0000256" key="1">
    <source>
        <dbReference type="ARBA" id="ARBA00003257"/>
    </source>
</evidence>
<keyword evidence="15 17" id="KW-0472">Membrane</keyword>
<comment type="function">
    <text evidence="1">Core subunit of the mitochondrial membrane respiratory chain NADH dehydrogenase (Complex I) that is believed to belong to the minimal assembly required for catalysis. Complex I functions in the transfer of electrons from NADH to the respiratory chain. The immediate electron acceptor for the enzyme is believed to be ubiquinone.</text>
</comment>
<evidence type="ECO:0000256" key="10">
    <source>
        <dbReference type="ARBA" id="ARBA00022982"/>
    </source>
</evidence>
<evidence type="ECO:0000256" key="8">
    <source>
        <dbReference type="ARBA" id="ARBA00022692"/>
    </source>
</evidence>
<dbReference type="GO" id="GO:0008137">
    <property type="term" value="F:NADH dehydrogenase (ubiquinone) activity"/>
    <property type="evidence" value="ECO:0007669"/>
    <property type="project" value="UniProtKB-EC"/>
</dbReference>
<keyword evidence="9 17" id="KW-1278">Translocase</keyword>